<evidence type="ECO:0000256" key="1">
    <source>
        <dbReference type="SAM" id="SignalP"/>
    </source>
</evidence>
<keyword evidence="1" id="KW-0732">Signal</keyword>
<comment type="caution">
    <text evidence="2">The sequence shown here is derived from an EMBL/GenBank/DDBJ whole genome shotgun (WGS) entry which is preliminary data.</text>
</comment>
<feature type="chain" id="PRO_5043272201" evidence="1">
    <location>
        <begin position="23"/>
        <end position="267"/>
    </location>
</feature>
<reference evidence="2" key="1">
    <citation type="submission" date="2022-10" db="EMBL/GenBank/DDBJ databases">
        <authorList>
            <person name="Chen Y."/>
            <person name="Dougan E. K."/>
            <person name="Chan C."/>
            <person name="Rhodes N."/>
            <person name="Thang M."/>
        </authorList>
    </citation>
    <scope>NUCLEOTIDE SEQUENCE</scope>
</reference>
<name>A0A9P1FJW5_9DINO</name>
<sequence>MDFLSVSGFLLSLYSILNLVDRGLSLWAPDCGSWGIPCRGTSGRSYICPLGHEFYQFVSRANLMISRLSLCLLLVLCQNCLFLLEQPSQSLLFRHPRFEWFCNRVAWVFYVRFWMLHHGGTSSKQSVFWGNLSTMRDLDKGRMTQSERQSKTSVKTTRKYLDKSGQRRFVGDKEALKRTQQYPSQLGDAVHQLYMQELSRPVVGSLRVNLTPSMEKTAVQLFDELPMGDVWKDACLLPVFQYLYFCRHTRTVFWVCLKLSQFMIRMG</sequence>
<evidence type="ECO:0000313" key="4">
    <source>
        <dbReference type="Proteomes" id="UP001152797"/>
    </source>
</evidence>
<dbReference type="EMBL" id="CAMXCT010000439">
    <property type="protein sequence ID" value="CAI3978828.1"/>
    <property type="molecule type" value="Genomic_DNA"/>
</dbReference>
<dbReference type="OrthoDB" id="413457at2759"/>
<protein>
    <submittedName>
        <fullName evidence="2">Uncharacterized protein</fullName>
    </submittedName>
</protein>
<proteinExistence type="predicted"/>
<keyword evidence="4" id="KW-1185">Reference proteome</keyword>
<dbReference type="Proteomes" id="UP001152797">
    <property type="component" value="Unassembled WGS sequence"/>
</dbReference>
<evidence type="ECO:0000313" key="2">
    <source>
        <dbReference type="EMBL" id="CAI3978828.1"/>
    </source>
</evidence>
<dbReference type="AlphaFoldDB" id="A0A9P1FJW5"/>
<dbReference type="EMBL" id="CAMXCT030000439">
    <property type="protein sequence ID" value="CAL4766140.1"/>
    <property type="molecule type" value="Genomic_DNA"/>
</dbReference>
<gene>
    <name evidence="2" type="ORF">C1SCF055_LOCUS6827</name>
</gene>
<dbReference type="EMBL" id="CAMXCT020000439">
    <property type="protein sequence ID" value="CAL1132203.1"/>
    <property type="molecule type" value="Genomic_DNA"/>
</dbReference>
<accession>A0A9P1FJW5</accession>
<reference evidence="3 4" key="2">
    <citation type="submission" date="2024-05" db="EMBL/GenBank/DDBJ databases">
        <authorList>
            <person name="Chen Y."/>
            <person name="Shah S."/>
            <person name="Dougan E. K."/>
            <person name="Thang M."/>
            <person name="Chan C."/>
        </authorList>
    </citation>
    <scope>NUCLEOTIDE SEQUENCE [LARGE SCALE GENOMIC DNA]</scope>
</reference>
<feature type="signal peptide" evidence="1">
    <location>
        <begin position="1"/>
        <end position="22"/>
    </location>
</feature>
<evidence type="ECO:0000313" key="3">
    <source>
        <dbReference type="EMBL" id="CAL4766140.1"/>
    </source>
</evidence>
<organism evidence="2">
    <name type="scientific">Cladocopium goreaui</name>
    <dbReference type="NCBI Taxonomy" id="2562237"/>
    <lineage>
        <taxon>Eukaryota</taxon>
        <taxon>Sar</taxon>
        <taxon>Alveolata</taxon>
        <taxon>Dinophyceae</taxon>
        <taxon>Suessiales</taxon>
        <taxon>Symbiodiniaceae</taxon>
        <taxon>Cladocopium</taxon>
    </lineage>
</organism>